<keyword evidence="1" id="KW-0808">Transferase</keyword>
<dbReference type="EC" id="2.1.1.354" evidence="1"/>
<evidence type="ECO:0000313" key="1">
    <source>
        <dbReference type="EMBL" id="KAJ2812511.1"/>
    </source>
</evidence>
<sequence>MSPSPVSAAAAAAATDDVKVNGVSKAKVDEIIERAWRLGMRQSKGGDTAPMSSATQLVTPDTEDEPATKLARSSSMVDTKRLANGLSRRTSANSLSGVAATSAASTGAPAAKREKLEKKATSELAAFVVKAMTKYKGQLGHDDFKHEAKKITKVLMEKERKSSTFDPAKLIDLGQHKKAKIKQFVVDYMSKLVSRRSNVGSPVTDASVVRTPPAPSDHYTSTA</sequence>
<name>A0ACC1LN65_9FUNG</name>
<proteinExistence type="predicted"/>
<reference evidence="1" key="1">
    <citation type="submission" date="2022-07" db="EMBL/GenBank/DDBJ databases">
        <title>Phylogenomic reconstructions and comparative analyses of Kickxellomycotina fungi.</title>
        <authorList>
            <person name="Reynolds N.K."/>
            <person name="Stajich J.E."/>
            <person name="Barry K."/>
            <person name="Grigoriev I.V."/>
            <person name="Crous P."/>
            <person name="Smith M.E."/>
        </authorList>
    </citation>
    <scope>NUCLEOTIDE SEQUENCE</scope>
    <source>
        <strain evidence="1">CBS 102833</strain>
    </source>
</reference>
<gene>
    <name evidence="1" type="primary">SET2</name>
    <name evidence="1" type="ORF">H4S07_001348</name>
</gene>
<comment type="caution">
    <text evidence="1">The sequence shown here is derived from an EMBL/GenBank/DDBJ whole genome shotgun (WGS) entry which is preliminary data.</text>
</comment>
<evidence type="ECO:0000313" key="2">
    <source>
        <dbReference type="Proteomes" id="UP001140096"/>
    </source>
</evidence>
<dbReference type="EMBL" id="JANBUP010000208">
    <property type="protein sequence ID" value="KAJ2812511.1"/>
    <property type="molecule type" value="Genomic_DNA"/>
</dbReference>
<accession>A0ACC1LN65</accession>
<keyword evidence="1" id="KW-0489">Methyltransferase</keyword>
<organism evidence="1 2">
    <name type="scientific">Coemansia furcata</name>
    <dbReference type="NCBI Taxonomy" id="417177"/>
    <lineage>
        <taxon>Eukaryota</taxon>
        <taxon>Fungi</taxon>
        <taxon>Fungi incertae sedis</taxon>
        <taxon>Zoopagomycota</taxon>
        <taxon>Kickxellomycotina</taxon>
        <taxon>Kickxellomycetes</taxon>
        <taxon>Kickxellales</taxon>
        <taxon>Kickxellaceae</taxon>
        <taxon>Coemansia</taxon>
    </lineage>
</organism>
<protein>
    <submittedName>
        <fullName evidence="1">Histone methyltransferase set2</fullName>
        <ecNumber evidence="1">2.1.1.354</ecNumber>
    </submittedName>
</protein>
<keyword evidence="2" id="KW-1185">Reference proteome</keyword>
<dbReference type="Proteomes" id="UP001140096">
    <property type="component" value="Unassembled WGS sequence"/>
</dbReference>